<gene>
    <name evidence="2" type="ORF">RI129_013171</name>
</gene>
<organism evidence="2 3">
    <name type="scientific">Pyrocoelia pectoralis</name>
    <dbReference type="NCBI Taxonomy" id="417401"/>
    <lineage>
        <taxon>Eukaryota</taxon>
        <taxon>Metazoa</taxon>
        <taxon>Ecdysozoa</taxon>
        <taxon>Arthropoda</taxon>
        <taxon>Hexapoda</taxon>
        <taxon>Insecta</taxon>
        <taxon>Pterygota</taxon>
        <taxon>Neoptera</taxon>
        <taxon>Endopterygota</taxon>
        <taxon>Coleoptera</taxon>
        <taxon>Polyphaga</taxon>
        <taxon>Elateriformia</taxon>
        <taxon>Elateroidea</taxon>
        <taxon>Lampyridae</taxon>
        <taxon>Lampyrinae</taxon>
        <taxon>Pyrocoelia</taxon>
    </lineage>
</organism>
<dbReference type="AlphaFoldDB" id="A0AAN7V4F2"/>
<evidence type="ECO:0000313" key="3">
    <source>
        <dbReference type="Proteomes" id="UP001329430"/>
    </source>
</evidence>
<feature type="signal peptide" evidence="1">
    <location>
        <begin position="1"/>
        <end position="21"/>
    </location>
</feature>
<sequence length="134" mass="14489">MKNYVLVLCLVIYVTLCNSSGQNTPLNPGTLFKKVMDCVNTNINSLDADQREIYADAIFEITNATNVANETARCSSNITRPPLAPDLADAGRCIGGTILERPNLVETTLYTTWLTTATTFATTVPALESCAKLP</sequence>
<keyword evidence="3" id="KW-1185">Reference proteome</keyword>
<name>A0AAN7V4F2_9COLE</name>
<dbReference type="EMBL" id="JAVRBK010000010">
    <property type="protein sequence ID" value="KAK5638876.1"/>
    <property type="molecule type" value="Genomic_DNA"/>
</dbReference>
<evidence type="ECO:0000256" key="1">
    <source>
        <dbReference type="SAM" id="SignalP"/>
    </source>
</evidence>
<comment type="caution">
    <text evidence="2">The sequence shown here is derived from an EMBL/GenBank/DDBJ whole genome shotgun (WGS) entry which is preliminary data.</text>
</comment>
<feature type="chain" id="PRO_5042912812" evidence="1">
    <location>
        <begin position="22"/>
        <end position="134"/>
    </location>
</feature>
<evidence type="ECO:0000313" key="2">
    <source>
        <dbReference type="EMBL" id="KAK5638876.1"/>
    </source>
</evidence>
<proteinExistence type="predicted"/>
<protein>
    <submittedName>
        <fullName evidence="2">Uncharacterized protein</fullName>
    </submittedName>
</protein>
<keyword evidence="1" id="KW-0732">Signal</keyword>
<dbReference type="Proteomes" id="UP001329430">
    <property type="component" value="Chromosome 10"/>
</dbReference>
<reference evidence="2 3" key="1">
    <citation type="journal article" date="2024" name="Insects">
        <title>An Improved Chromosome-Level Genome Assembly of the Firefly Pyrocoelia pectoralis.</title>
        <authorList>
            <person name="Fu X."/>
            <person name="Meyer-Rochow V.B."/>
            <person name="Ballantyne L."/>
            <person name="Zhu X."/>
        </authorList>
    </citation>
    <scope>NUCLEOTIDE SEQUENCE [LARGE SCALE GENOMIC DNA]</scope>
    <source>
        <strain evidence="2">XCY_ONT2</strain>
    </source>
</reference>
<accession>A0AAN7V4F2</accession>